<proteinExistence type="predicted"/>
<dbReference type="InterPro" id="IPR008557">
    <property type="entry name" value="PhoX"/>
</dbReference>
<gene>
    <name evidence="2" type="ORF">DES40_2442</name>
</gene>
<name>A0A420WF70_9PROT</name>
<feature type="signal peptide" evidence="1">
    <location>
        <begin position="1"/>
        <end position="16"/>
    </location>
</feature>
<dbReference type="Proteomes" id="UP000282211">
    <property type="component" value="Unassembled WGS sequence"/>
</dbReference>
<dbReference type="Pfam" id="PF05787">
    <property type="entry name" value="PhoX"/>
    <property type="match status" value="2"/>
</dbReference>
<dbReference type="PROSITE" id="PS51257">
    <property type="entry name" value="PROKAR_LIPOPROTEIN"/>
    <property type="match status" value="1"/>
</dbReference>
<dbReference type="EMBL" id="RBII01000002">
    <property type="protein sequence ID" value="RKQ69638.1"/>
    <property type="molecule type" value="Genomic_DNA"/>
</dbReference>
<dbReference type="PANTHER" id="PTHR35399:SF4">
    <property type="entry name" value="MEMBRANE PROTEIN"/>
    <property type="match status" value="1"/>
</dbReference>
<evidence type="ECO:0008006" key="4">
    <source>
        <dbReference type="Google" id="ProtNLM"/>
    </source>
</evidence>
<dbReference type="RefSeq" id="WP_121102529.1">
    <property type="nucleotide sequence ID" value="NZ_RBII01000002.1"/>
</dbReference>
<sequence>MSNRRQFLAATGSAFAALMASGCVSLRGSAPSGQRLNMAGYGPLKTDPKGLLDLPEGFSYRLISSLGDAMDDGGTVPDKADGMGCIDIGNNEIVLIRNHELVASDDSGGPIAKGFGTHNGSILPGGTTNIVLDATTLEIKRQFRSLGGTIRNCSGGITPWQSWLTCEEAPTGPGQKYGDGLALNHGWVFDVPANATGLIDAVPLRAMGRFNHEAACVDPETGFVYMTEDRDDGVLYRFKPNTPGQLAKGGQLQAMVIDGITDTRNWDAISMTARKQFTVSWVDLDNVEAPKDDLRLRAKAKGAALIARGEGIHMGENALYFCSTNGGAKTLGQIFCLQPGRGLGPDKVELFFESESESQFNYGDNLCVAPNGHLVICEDQYTDIVDNHLRGITPEGRPYDFGRLHMQSELAGGCFSPDGKWFFVNAYAPTRTLAITGPWHT</sequence>
<dbReference type="InParanoid" id="A0A420WF70"/>
<dbReference type="OrthoDB" id="9801383at2"/>
<evidence type="ECO:0000313" key="3">
    <source>
        <dbReference type="Proteomes" id="UP000282211"/>
    </source>
</evidence>
<keyword evidence="1" id="KW-0732">Signal</keyword>
<feature type="chain" id="PRO_5019286963" description="Phosphatase" evidence="1">
    <location>
        <begin position="17"/>
        <end position="441"/>
    </location>
</feature>
<reference evidence="2 3" key="1">
    <citation type="submission" date="2018-10" db="EMBL/GenBank/DDBJ databases">
        <title>Genomic Encyclopedia of Type Strains, Phase IV (KMG-IV): sequencing the most valuable type-strain genomes for metagenomic binning, comparative biology and taxonomic classification.</title>
        <authorList>
            <person name="Goeker M."/>
        </authorList>
    </citation>
    <scope>NUCLEOTIDE SEQUENCE [LARGE SCALE GENOMIC DNA]</scope>
    <source>
        <strain evidence="2 3">DSM 22008</strain>
    </source>
</reference>
<dbReference type="AlphaFoldDB" id="A0A420WF70"/>
<keyword evidence="3" id="KW-1185">Reference proteome</keyword>
<evidence type="ECO:0000313" key="2">
    <source>
        <dbReference type="EMBL" id="RKQ69638.1"/>
    </source>
</evidence>
<accession>A0A420WF70</accession>
<dbReference type="PANTHER" id="PTHR35399">
    <property type="entry name" value="SLR8030 PROTEIN"/>
    <property type="match status" value="1"/>
</dbReference>
<dbReference type="InterPro" id="IPR006311">
    <property type="entry name" value="TAT_signal"/>
</dbReference>
<dbReference type="SUPFAM" id="SSF63829">
    <property type="entry name" value="Calcium-dependent phosphotriesterase"/>
    <property type="match status" value="1"/>
</dbReference>
<dbReference type="PROSITE" id="PS51318">
    <property type="entry name" value="TAT"/>
    <property type="match status" value="1"/>
</dbReference>
<evidence type="ECO:0000256" key="1">
    <source>
        <dbReference type="SAM" id="SignalP"/>
    </source>
</evidence>
<protein>
    <recommendedName>
        <fullName evidence="4">Phosphatase</fullName>
    </recommendedName>
</protein>
<organism evidence="2 3">
    <name type="scientific">Litorimonas taeanensis</name>
    <dbReference type="NCBI Taxonomy" id="568099"/>
    <lineage>
        <taxon>Bacteria</taxon>
        <taxon>Pseudomonadati</taxon>
        <taxon>Pseudomonadota</taxon>
        <taxon>Alphaproteobacteria</taxon>
        <taxon>Maricaulales</taxon>
        <taxon>Robiginitomaculaceae</taxon>
    </lineage>
</organism>
<comment type="caution">
    <text evidence="2">The sequence shown here is derived from an EMBL/GenBank/DDBJ whole genome shotgun (WGS) entry which is preliminary data.</text>
</comment>